<evidence type="ECO:0000256" key="2">
    <source>
        <dbReference type="ARBA" id="ARBA00022596"/>
    </source>
</evidence>
<organism evidence="9 10">
    <name type="scientific">Phocaeicola vulgatus</name>
    <name type="common">Bacteroides vulgatus</name>
    <dbReference type="NCBI Taxonomy" id="821"/>
    <lineage>
        <taxon>Bacteria</taxon>
        <taxon>Pseudomonadati</taxon>
        <taxon>Bacteroidota</taxon>
        <taxon>Bacteroidia</taxon>
        <taxon>Bacteroidales</taxon>
        <taxon>Bacteroidaceae</taxon>
        <taxon>Phocaeicola</taxon>
    </lineage>
</organism>
<protein>
    <submittedName>
        <fullName evidence="9">Hydrogenase nickel incorporation protein HypB</fullName>
    </submittedName>
</protein>
<keyword evidence="4" id="KW-0547">Nucleotide-binding</keyword>
<dbReference type="Proteomes" id="UP000524321">
    <property type="component" value="Unassembled WGS sequence"/>
</dbReference>
<evidence type="ECO:0000256" key="1">
    <source>
        <dbReference type="ARBA" id="ARBA00006211"/>
    </source>
</evidence>
<dbReference type="GO" id="GO:0008270">
    <property type="term" value="F:zinc ion binding"/>
    <property type="evidence" value="ECO:0007669"/>
    <property type="project" value="TreeGrafter"/>
</dbReference>
<dbReference type="Pfam" id="PF02492">
    <property type="entry name" value="cobW"/>
    <property type="match status" value="1"/>
</dbReference>
<keyword evidence="3" id="KW-0479">Metal-binding</keyword>
<proteinExistence type="inferred from homology"/>
<evidence type="ECO:0000259" key="8">
    <source>
        <dbReference type="Pfam" id="PF02492"/>
    </source>
</evidence>
<dbReference type="InterPro" id="IPR027417">
    <property type="entry name" value="P-loop_NTPase"/>
</dbReference>
<keyword evidence="5" id="KW-0378">Hydrolase</keyword>
<dbReference type="GO" id="GO:0016151">
    <property type="term" value="F:nickel cation binding"/>
    <property type="evidence" value="ECO:0007669"/>
    <property type="project" value="InterPro"/>
</dbReference>
<evidence type="ECO:0000313" key="9">
    <source>
        <dbReference type="EMBL" id="NVB76683.1"/>
    </source>
</evidence>
<comment type="caution">
    <text evidence="9">The sequence shown here is derived from an EMBL/GenBank/DDBJ whole genome shotgun (WGS) entry which is preliminary data.</text>
</comment>
<evidence type="ECO:0000256" key="5">
    <source>
        <dbReference type="ARBA" id="ARBA00022801"/>
    </source>
</evidence>
<reference evidence="9 10" key="2">
    <citation type="submission" date="2020-07" db="EMBL/GenBank/DDBJ databases">
        <title>Bacterial metabolism rescues the inhibition of intestinal drug absorption by food and drug additives.</title>
        <authorList>
            <person name="Zou L."/>
            <person name="Spanogiannopoulos P."/>
            <person name="Chien H.-C."/>
            <person name="Pieper L.M."/>
            <person name="Cai W."/>
            <person name="Khuri N."/>
            <person name="Pottel J."/>
            <person name="Vora B."/>
            <person name="Ni Z."/>
            <person name="Tsakalozou E."/>
            <person name="Zhang W."/>
            <person name="Shoichet B.K."/>
            <person name="Giacomini K.M."/>
            <person name="Turnbaugh P.J."/>
        </authorList>
    </citation>
    <scope>NUCLEOTIDE SEQUENCE [LARGE SCALE GENOMIC DNA]</scope>
    <source>
        <strain evidence="9 10">B33</strain>
    </source>
</reference>
<evidence type="ECO:0000256" key="3">
    <source>
        <dbReference type="ARBA" id="ARBA00022723"/>
    </source>
</evidence>
<dbReference type="GO" id="GO:0005525">
    <property type="term" value="F:GTP binding"/>
    <property type="evidence" value="ECO:0007669"/>
    <property type="project" value="UniProtKB-KW"/>
</dbReference>
<dbReference type="SUPFAM" id="SSF52540">
    <property type="entry name" value="P-loop containing nucleoside triphosphate hydrolases"/>
    <property type="match status" value="1"/>
</dbReference>
<sequence length="94" mass="10200">SRADIPVVQITTGTMCHLDARMIAEAMKKMPLNDLDVLIIENVGNLVCPASYDLGEGMRVVLLSVTEGEDKPLKYPPMFHSADVALVTKSDLAD</sequence>
<keyword evidence="6" id="KW-0862">Zinc</keyword>
<gene>
    <name evidence="9" type="primary">hypB</name>
    <name evidence="9" type="ORF">HUV05_24935</name>
</gene>
<dbReference type="PANTHER" id="PTHR30134:SF2">
    <property type="entry name" value="HYDROGENASE MATURATION FACTOR HYPB"/>
    <property type="match status" value="1"/>
</dbReference>
<dbReference type="PANTHER" id="PTHR30134">
    <property type="entry name" value="HYDROGENASE PROTEIN ASSEMBLY PROTEIN, NICKEL CHAPERONE"/>
    <property type="match status" value="1"/>
</dbReference>
<reference evidence="9 10" key="1">
    <citation type="submission" date="2020-04" db="EMBL/GenBank/DDBJ databases">
        <authorList>
            <person name="Pieper L."/>
        </authorList>
    </citation>
    <scope>NUCLEOTIDE SEQUENCE [LARGE SCALE GENOMIC DNA]</scope>
    <source>
        <strain evidence="9 10">B33</strain>
    </source>
</reference>
<dbReference type="InterPro" id="IPR003495">
    <property type="entry name" value="CobW/HypB/UreG_nucleotide-bd"/>
</dbReference>
<name>A0A7Y6PJ03_PHOVU</name>
<dbReference type="GO" id="GO:0003924">
    <property type="term" value="F:GTPase activity"/>
    <property type="evidence" value="ECO:0007669"/>
    <property type="project" value="InterPro"/>
</dbReference>
<dbReference type="NCBIfam" id="TIGR00073">
    <property type="entry name" value="hypB"/>
    <property type="match status" value="1"/>
</dbReference>
<keyword evidence="2" id="KW-0533">Nickel</keyword>
<evidence type="ECO:0000256" key="4">
    <source>
        <dbReference type="ARBA" id="ARBA00022741"/>
    </source>
</evidence>
<evidence type="ECO:0000313" key="10">
    <source>
        <dbReference type="Proteomes" id="UP000524321"/>
    </source>
</evidence>
<dbReference type="EMBL" id="JABWDJ010000753">
    <property type="protein sequence ID" value="NVB76683.1"/>
    <property type="molecule type" value="Genomic_DNA"/>
</dbReference>
<feature type="non-terminal residue" evidence="9">
    <location>
        <position position="1"/>
    </location>
</feature>
<dbReference type="GO" id="GO:0051604">
    <property type="term" value="P:protein maturation"/>
    <property type="evidence" value="ECO:0007669"/>
    <property type="project" value="InterPro"/>
</dbReference>
<feature type="domain" description="CobW/HypB/UreG nucleotide-binding" evidence="8">
    <location>
        <begin position="4"/>
        <end position="94"/>
    </location>
</feature>
<dbReference type="AlphaFoldDB" id="A0A7Y6PJ03"/>
<evidence type="ECO:0000256" key="7">
    <source>
        <dbReference type="ARBA" id="ARBA00023134"/>
    </source>
</evidence>
<accession>A0A7Y6PJ03</accession>
<dbReference type="Gene3D" id="3.40.50.300">
    <property type="entry name" value="P-loop containing nucleotide triphosphate hydrolases"/>
    <property type="match status" value="1"/>
</dbReference>
<evidence type="ECO:0000256" key="6">
    <source>
        <dbReference type="ARBA" id="ARBA00022833"/>
    </source>
</evidence>
<keyword evidence="7" id="KW-0342">GTP-binding</keyword>
<feature type="non-terminal residue" evidence="9">
    <location>
        <position position="94"/>
    </location>
</feature>
<comment type="similarity">
    <text evidence="1">Belongs to the SIMIBI class G3E GTPase family. HypB/HupM subfamily.</text>
</comment>
<dbReference type="InterPro" id="IPR004392">
    <property type="entry name" value="Hyd_mat_HypB"/>
</dbReference>